<dbReference type="PANTHER" id="PTHR43483:SF3">
    <property type="entry name" value="MEMBRANE TRANSPORTER PROTEIN HI_0806-RELATED"/>
    <property type="match status" value="1"/>
</dbReference>
<reference evidence="6 7" key="1">
    <citation type="submission" date="2016-10" db="EMBL/GenBank/DDBJ databases">
        <authorList>
            <person name="de Groot N.N."/>
        </authorList>
    </citation>
    <scope>NUCLEOTIDE SEQUENCE [LARGE SCALE GENOMIC DNA]</scope>
    <source>
        <strain evidence="6 7">DSM 16213</strain>
    </source>
</reference>
<evidence type="ECO:0000256" key="2">
    <source>
        <dbReference type="ARBA" id="ARBA00022692"/>
    </source>
</evidence>
<accession>A0A1H8IU66</accession>
<feature type="transmembrane region" description="Helical" evidence="5">
    <location>
        <begin position="153"/>
        <end position="176"/>
    </location>
</feature>
<dbReference type="Proteomes" id="UP000199585">
    <property type="component" value="Unassembled WGS sequence"/>
</dbReference>
<gene>
    <name evidence="6" type="ORF">SAMN04488003_12912</name>
</gene>
<dbReference type="AlphaFoldDB" id="A0A1H8IU66"/>
<keyword evidence="3 5" id="KW-1133">Transmembrane helix</keyword>
<proteinExistence type="inferred from homology"/>
<dbReference type="Pfam" id="PF01925">
    <property type="entry name" value="TauE"/>
    <property type="match status" value="1"/>
</dbReference>
<evidence type="ECO:0000256" key="1">
    <source>
        <dbReference type="ARBA" id="ARBA00004141"/>
    </source>
</evidence>
<feature type="transmembrane region" description="Helical" evidence="5">
    <location>
        <begin position="220"/>
        <end position="238"/>
    </location>
</feature>
<dbReference type="GO" id="GO:0005886">
    <property type="term" value="C:plasma membrane"/>
    <property type="evidence" value="ECO:0007669"/>
    <property type="project" value="UniProtKB-SubCell"/>
</dbReference>
<feature type="transmembrane region" description="Helical" evidence="5">
    <location>
        <begin position="188"/>
        <end position="208"/>
    </location>
</feature>
<keyword evidence="7" id="KW-1185">Reference proteome</keyword>
<keyword evidence="5" id="KW-1003">Cell membrane</keyword>
<evidence type="ECO:0000256" key="5">
    <source>
        <dbReference type="RuleBase" id="RU363041"/>
    </source>
</evidence>
<dbReference type="PANTHER" id="PTHR43483">
    <property type="entry name" value="MEMBRANE TRANSPORTER PROTEIN HI_0806-RELATED"/>
    <property type="match status" value="1"/>
</dbReference>
<dbReference type="InterPro" id="IPR002781">
    <property type="entry name" value="TM_pro_TauE-like"/>
</dbReference>
<feature type="transmembrane region" description="Helical" evidence="5">
    <location>
        <begin position="90"/>
        <end position="109"/>
    </location>
</feature>
<sequence length="277" mass="28451">MIAGIDPGELVPVILAMVIAGGLIGVLAGLFGVGGGAVSVPVFYEFFGITGIPDDLRMPLAVGTSLALIVPTSILSVRSHYQRGTVDMDLLRIWVVPILLGVVIGAVIARFSPPAVFQIVFIVVASINAAKLLTGGKGWRLGDTLPGPAATRVAGGVIGLLSSLMGIGGGAISNLFMTLHGVGIHRAVSTSAGVGVLIAIPGTIGYMLAGWDKPGLPVDAIGYVSLIAFILTLPSTLLTTPLGVRLAHGLRKNTLEKLFGSFLLLVSVRFLYALIAV</sequence>
<dbReference type="STRING" id="245187.SAMN04488003_12912"/>
<comment type="similarity">
    <text evidence="5">Belongs to the 4-toluene sulfonate uptake permease (TSUP) (TC 2.A.102) family.</text>
</comment>
<dbReference type="RefSeq" id="WP_089905374.1">
    <property type="nucleotide sequence ID" value="NZ_FOCI01000029.1"/>
</dbReference>
<evidence type="ECO:0000313" key="6">
    <source>
        <dbReference type="EMBL" id="SEN72320.1"/>
    </source>
</evidence>
<keyword evidence="4 5" id="KW-0472">Membrane</keyword>
<keyword evidence="2 5" id="KW-0812">Transmembrane</keyword>
<evidence type="ECO:0000256" key="4">
    <source>
        <dbReference type="ARBA" id="ARBA00023136"/>
    </source>
</evidence>
<protein>
    <recommendedName>
        <fullName evidence="5">Probable membrane transporter protein</fullName>
    </recommendedName>
</protein>
<comment type="subcellular location">
    <subcellularLocation>
        <location evidence="5">Cell membrane</location>
        <topology evidence="5">Multi-pass membrane protein</topology>
    </subcellularLocation>
    <subcellularLocation>
        <location evidence="1">Membrane</location>
        <topology evidence="1">Multi-pass membrane protein</topology>
    </subcellularLocation>
</comment>
<evidence type="ECO:0000256" key="3">
    <source>
        <dbReference type="ARBA" id="ARBA00022989"/>
    </source>
</evidence>
<feature type="transmembrane region" description="Helical" evidence="5">
    <location>
        <begin position="12"/>
        <end position="38"/>
    </location>
</feature>
<feature type="transmembrane region" description="Helical" evidence="5">
    <location>
        <begin position="58"/>
        <end position="78"/>
    </location>
</feature>
<organism evidence="6 7">
    <name type="scientific">Loktanella fryxellensis</name>
    <dbReference type="NCBI Taxonomy" id="245187"/>
    <lineage>
        <taxon>Bacteria</taxon>
        <taxon>Pseudomonadati</taxon>
        <taxon>Pseudomonadota</taxon>
        <taxon>Alphaproteobacteria</taxon>
        <taxon>Rhodobacterales</taxon>
        <taxon>Roseobacteraceae</taxon>
        <taxon>Loktanella</taxon>
    </lineage>
</organism>
<dbReference type="OrthoDB" id="457670at2"/>
<dbReference type="EMBL" id="FOCI01000029">
    <property type="protein sequence ID" value="SEN72320.1"/>
    <property type="molecule type" value="Genomic_DNA"/>
</dbReference>
<feature type="transmembrane region" description="Helical" evidence="5">
    <location>
        <begin position="258"/>
        <end position="275"/>
    </location>
</feature>
<name>A0A1H8IU66_9RHOB</name>
<evidence type="ECO:0000313" key="7">
    <source>
        <dbReference type="Proteomes" id="UP000199585"/>
    </source>
</evidence>